<keyword evidence="3" id="KW-1185">Reference proteome</keyword>
<feature type="region of interest" description="Disordered" evidence="1">
    <location>
        <begin position="301"/>
        <end position="330"/>
    </location>
</feature>
<organism evidence="2 3">
    <name type="scientific">Periplaneta americana</name>
    <name type="common">American cockroach</name>
    <name type="synonym">Blatta americana</name>
    <dbReference type="NCBI Taxonomy" id="6978"/>
    <lineage>
        <taxon>Eukaryota</taxon>
        <taxon>Metazoa</taxon>
        <taxon>Ecdysozoa</taxon>
        <taxon>Arthropoda</taxon>
        <taxon>Hexapoda</taxon>
        <taxon>Insecta</taxon>
        <taxon>Pterygota</taxon>
        <taxon>Neoptera</taxon>
        <taxon>Polyneoptera</taxon>
        <taxon>Dictyoptera</taxon>
        <taxon>Blattodea</taxon>
        <taxon>Blattoidea</taxon>
        <taxon>Blattidae</taxon>
        <taxon>Blattinae</taxon>
        <taxon>Periplaneta</taxon>
    </lineage>
</organism>
<name>A0ABQ8SGB0_PERAM</name>
<protein>
    <submittedName>
        <fullName evidence="2">Uncharacterized protein</fullName>
    </submittedName>
</protein>
<proteinExistence type="predicted"/>
<dbReference type="EMBL" id="JAJSOF020000029">
    <property type="protein sequence ID" value="KAJ4432856.1"/>
    <property type="molecule type" value="Genomic_DNA"/>
</dbReference>
<evidence type="ECO:0000313" key="3">
    <source>
        <dbReference type="Proteomes" id="UP001148838"/>
    </source>
</evidence>
<reference evidence="2 3" key="1">
    <citation type="journal article" date="2022" name="Allergy">
        <title>Genome assembly and annotation of Periplaneta americana reveal a comprehensive cockroach allergen profile.</title>
        <authorList>
            <person name="Wang L."/>
            <person name="Xiong Q."/>
            <person name="Saelim N."/>
            <person name="Wang L."/>
            <person name="Nong W."/>
            <person name="Wan A.T."/>
            <person name="Shi M."/>
            <person name="Liu X."/>
            <person name="Cao Q."/>
            <person name="Hui J.H.L."/>
            <person name="Sookrung N."/>
            <person name="Leung T.F."/>
            <person name="Tungtrongchitr A."/>
            <person name="Tsui S.K.W."/>
        </authorList>
    </citation>
    <scope>NUCLEOTIDE SEQUENCE [LARGE SCALE GENOMIC DNA]</scope>
    <source>
        <strain evidence="2">PWHHKU_190912</strain>
    </source>
</reference>
<accession>A0ABQ8SGB0</accession>
<dbReference type="Proteomes" id="UP001148838">
    <property type="component" value="Unassembled WGS sequence"/>
</dbReference>
<sequence>MSACTGIAQEIPRERVSLQDDARPRQAHRAITPAVIAEVDGLIRGNRRTTLEELRRLVGISHGSVNVIVMKHLNNRKICAHSVPHQLTEKQKQTKWLVHWVACSDTTRKNDMSDLASLKVTLHYLFCSGCIPNLSPEQSGGITAFRISPMASMILHRCRTGAISLQRYNLQERTEIIFIYGAEYHCASRTATAFNERHSEKKYWDFHPERRLHKERFPAIFIPVWNKCKTVQNVANSFRATGIYLFAPDVVPETAFARSFVAERPLEQQESEIPAATHSQITTVSSLFGIENKAFGFQPSTSQSITIEGSQSDDNPGASTSGVQIKNTGR</sequence>
<gene>
    <name evidence="2" type="ORF">ANN_21495</name>
</gene>
<evidence type="ECO:0000256" key="1">
    <source>
        <dbReference type="SAM" id="MobiDB-lite"/>
    </source>
</evidence>
<comment type="caution">
    <text evidence="2">The sequence shown here is derived from an EMBL/GenBank/DDBJ whole genome shotgun (WGS) entry which is preliminary data.</text>
</comment>
<evidence type="ECO:0000313" key="2">
    <source>
        <dbReference type="EMBL" id="KAJ4432856.1"/>
    </source>
</evidence>